<evidence type="ECO:0000313" key="2">
    <source>
        <dbReference type="Proteomes" id="UP000255050"/>
    </source>
</evidence>
<dbReference type="EMBL" id="UGJR01000002">
    <property type="protein sequence ID" value="STR41124.1"/>
    <property type="molecule type" value="Genomic_DNA"/>
</dbReference>
<comment type="caution">
    <text evidence="1">The sequence shown here is derived from an EMBL/GenBank/DDBJ whole genome shotgun (WGS) entry which is preliminary data.</text>
</comment>
<sequence>MRLLNIPLSKAVCFHEHRNGKQHADALKEAYQHHHGAAGRQWIKWLADHQQQATEAVRECEVRWRGLIPADYGEQVHRVAARFAILEAALLLSAGITGWDAQTCRDAVQHSYNAWLREFGTGNKEHQQIIEQTEAFLNAYGMSRFAPFPYDPTSLPISNMAGYRQKGGHDADPMVFYTFPAAFEGEIARGFNSRQFAEVLKKAGMLTPPTSGRGFQRKSPRIDGRQIRVYVLQYLPDDDQPE</sequence>
<reference evidence="1 2" key="1">
    <citation type="submission" date="2018-06" db="EMBL/GenBank/DDBJ databases">
        <authorList>
            <consortium name="Pathogen Informatics"/>
            <person name="Doyle S."/>
        </authorList>
    </citation>
    <scope>NUCLEOTIDE SEQUENCE [LARGE SCALE GENOMIC DNA]</scope>
    <source>
        <strain evidence="1 2">NCTC11694</strain>
    </source>
</reference>
<gene>
    <name evidence="1" type="ORF">NCTC11694_02299</name>
</gene>
<organism evidence="1 2">
    <name type="scientific">Klebsiella michiganensis</name>
    <dbReference type="NCBI Taxonomy" id="1134687"/>
    <lineage>
        <taxon>Bacteria</taxon>
        <taxon>Pseudomonadati</taxon>
        <taxon>Pseudomonadota</taxon>
        <taxon>Gammaproteobacteria</taxon>
        <taxon>Enterobacterales</taxon>
        <taxon>Enterobacteriaceae</taxon>
        <taxon>Klebsiella/Raoultella group</taxon>
        <taxon>Klebsiella</taxon>
    </lineage>
</organism>
<protein>
    <submittedName>
        <fullName evidence="1">DNA primase</fullName>
    </submittedName>
</protein>
<proteinExistence type="predicted"/>
<evidence type="ECO:0000313" key="1">
    <source>
        <dbReference type="EMBL" id="STR41124.1"/>
    </source>
</evidence>
<dbReference type="AlphaFoldDB" id="A0A7H4LY98"/>
<dbReference type="Proteomes" id="UP000255050">
    <property type="component" value="Unassembled WGS sequence"/>
</dbReference>
<name>A0A7H4LY98_9ENTR</name>
<accession>A0A7H4LY98</accession>